<dbReference type="EMBL" id="CADIKI010000010">
    <property type="protein sequence ID" value="CAB3794624.1"/>
    <property type="molecule type" value="Genomic_DNA"/>
</dbReference>
<protein>
    <recommendedName>
        <fullName evidence="1">DUF427 domain-containing protein</fullName>
    </recommendedName>
</protein>
<dbReference type="Pfam" id="PF04248">
    <property type="entry name" value="NTP_transf_9"/>
    <property type="match status" value="1"/>
</dbReference>
<evidence type="ECO:0000259" key="1">
    <source>
        <dbReference type="Pfam" id="PF04248"/>
    </source>
</evidence>
<dbReference type="InterPro" id="IPR007361">
    <property type="entry name" value="DUF427"/>
</dbReference>
<gene>
    <name evidence="2" type="ORF">LMG27177_03686</name>
</gene>
<proteinExistence type="predicted"/>
<dbReference type="Gene3D" id="2.170.150.40">
    <property type="entry name" value="Domain of unknown function (DUF427)"/>
    <property type="match status" value="1"/>
</dbReference>
<dbReference type="PANTHER" id="PTHR34310:SF9">
    <property type="entry name" value="BLR5716 PROTEIN"/>
    <property type="match status" value="1"/>
</dbReference>
<reference evidence="2 3" key="1">
    <citation type="submission" date="2020-04" db="EMBL/GenBank/DDBJ databases">
        <authorList>
            <person name="De Canck E."/>
        </authorList>
    </citation>
    <scope>NUCLEOTIDE SEQUENCE [LARGE SCALE GENOMIC DNA]</scope>
    <source>
        <strain evidence="2 3">LMG 27177</strain>
    </source>
</reference>
<accession>A0A6J5G745</accession>
<dbReference type="PANTHER" id="PTHR34310">
    <property type="entry name" value="DUF427 DOMAIN PROTEIN (AFU_ORTHOLOGUE AFUA_3G02220)"/>
    <property type="match status" value="1"/>
</dbReference>
<evidence type="ECO:0000313" key="3">
    <source>
        <dbReference type="Proteomes" id="UP000494252"/>
    </source>
</evidence>
<dbReference type="AlphaFoldDB" id="A0A6J5G745"/>
<dbReference type="InterPro" id="IPR038694">
    <property type="entry name" value="DUF427_sf"/>
</dbReference>
<keyword evidence="3" id="KW-1185">Reference proteome</keyword>
<organism evidence="2 3">
    <name type="scientific">Paraburkholderia fynbosensis</name>
    <dbReference type="NCBI Taxonomy" id="1200993"/>
    <lineage>
        <taxon>Bacteria</taxon>
        <taxon>Pseudomonadati</taxon>
        <taxon>Pseudomonadota</taxon>
        <taxon>Betaproteobacteria</taxon>
        <taxon>Burkholderiales</taxon>
        <taxon>Burkholderiaceae</taxon>
        <taxon>Paraburkholderia</taxon>
    </lineage>
</organism>
<dbReference type="Proteomes" id="UP000494252">
    <property type="component" value="Unassembled WGS sequence"/>
</dbReference>
<evidence type="ECO:0000313" key="2">
    <source>
        <dbReference type="EMBL" id="CAB3794624.1"/>
    </source>
</evidence>
<sequence>MVKSEGRVIADTRRAVTFTESKYAPVQYIPREDVDMSFLEPTEQKTYCAYKGEA</sequence>
<feature type="domain" description="DUF427" evidence="1">
    <location>
        <begin position="2"/>
        <end position="54"/>
    </location>
</feature>
<name>A0A6J5G745_9BURK</name>